<keyword evidence="2" id="KW-1185">Reference proteome</keyword>
<protein>
    <submittedName>
        <fullName evidence="1">Uncharacterized protein</fullName>
    </submittedName>
</protein>
<dbReference type="OrthoDB" id="6782675at2759"/>
<gene>
    <name evidence="1" type="ORF">PXEA_LOCUS33308</name>
</gene>
<proteinExistence type="predicted"/>
<reference evidence="1" key="1">
    <citation type="submission" date="2018-11" db="EMBL/GenBank/DDBJ databases">
        <authorList>
            <consortium name="Pathogen Informatics"/>
        </authorList>
    </citation>
    <scope>NUCLEOTIDE SEQUENCE</scope>
</reference>
<dbReference type="AlphaFoldDB" id="A0A448XLZ4"/>
<organism evidence="1 2">
    <name type="scientific">Protopolystoma xenopodis</name>
    <dbReference type="NCBI Taxonomy" id="117903"/>
    <lineage>
        <taxon>Eukaryota</taxon>
        <taxon>Metazoa</taxon>
        <taxon>Spiralia</taxon>
        <taxon>Lophotrochozoa</taxon>
        <taxon>Platyhelminthes</taxon>
        <taxon>Monogenea</taxon>
        <taxon>Polyopisthocotylea</taxon>
        <taxon>Polystomatidea</taxon>
        <taxon>Polystomatidae</taxon>
        <taxon>Protopolystoma</taxon>
    </lineage>
</organism>
<evidence type="ECO:0000313" key="2">
    <source>
        <dbReference type="Proteomes" id="UP000784294"/>
    </source>
</evidence>
<dbReference type="Proteomes" id="UP000784294">
    <property type="component" value="Unassembled WGS sequence"/>
</dbReference>
<name>A0A448XLZ4_9PLAT</name>
<sequence length="175" mass="19361">MVSVKNSCEFVNLLDDQEIESGDLPTSFDVESMYTNIPVDDAIQALQFTLGRHVEIFIEHEVKSVARFCVHAVAHMQERPVGPYRRVYSNTKQPARIFVTKDRLVQDTRWIGLMSNAYLAIGTIAWFPPEDGGGCLGAVLVGLCEEVLGAPPCHFDGPLLSFCPSCDEDKKGGRT</sequence>
<evidence type="ECO:0000313" key="1">
    <source>
        <dbReference type="EMBL" id="VEL39868.1"/>
    </source>
</evidence>
<dbReference type="EMBL" id="CAAALY010262831">
    <property type="protein sequence ID" value="VEL39868.1"/>
    <property type="molecule type" value="Genomic_DNA"/>
</dbReference>
<comment type="caution">
    <text evidence="1">The sequence shown here is derived from an EMBL/GenBank/DDBJ whole genome shotgun (WGS) entry which is preliminary data.</text>
</comment>
<accession>A0A448XLZ4</accession>